<dbReference type="RefSeq" id="XP_027617325.1">
    <property type="nucleotide sequence ID" value="XM_027761524.1"/>
</dbReference>
<proteinExistence type="predicted"/>
<gene>
    <name evidence="1" type="ORF">SCP_0902910</name>
</gene>
<dbReference type="InParanoid" id="A0A401GW53"/>
<dbReference type="EMBL" id="BFAD01000009">
    <property type="protein sequence ID" value="GBE86412.1"/>
    <property type="molecule type" value="Genomic_DNA"/>
</dbReference>
<name>A0A401GW53_9APHY</name>
<dbReference type="OrthoDB" id="2735833at2759"/>
<protein>
    <submittedName>
        <fullName evidence="1">Uncharacterized protein</fullName>
    </submittedName>
</protein>
<accession>A0A401GW53</accession>
<reference evidence="1 2" key="1">
    <citation type="journal article" date="2018" name="Sci. Rep.">
        <title>Genome sequence of the cauliflower mushroom Sparassis crispa (Hanabiratake) and its association with beneficial usage.</title>
        <authorList>
            <person name="Kiyama R."/>
            <person name="Furutani Y."/>
            <person name="Kawaguchi K."/>
            <person name="Nakanishi T."/>
        </authorList>
    </citation>
    <scope>NUCLEOTIDE SEQUENCE [LARGE SCALE GENOMIC DNA]</scope>
</reference>
<evidence type="ECO:0000313" key="1">
    <source>
        <dbReference type="EMBL" id="GBE86412.1"/>
    </source>
</evidence>
<evidence type="ECO:0000313" key="2">
    <source>
        <dbReference type="Proteomes" id="UP000287166"/>
    </source>
</evidence>
<dbReference type="GeneID" id="38783329"/>
<keyword evidence="2" id="KW-1185">Reference proteome</keyword>
<dbReference type="AlphaFoldDB" id="A0A401GW53"/>
<dbReference type="Proteomes" id="UP000287166">
    <property type="component" value="Unassembled WGS sequence"/>
</dbReference>
<comment type="caution">
    <text evidence="1">The sequence shown here is derived from an EMBL/GenBank/DDBJ whole genome shotgun (WGS) entry which is preliminary data.</text>
</comment>
<sequence length="264" mass="29558">MSPAAIHSIANVFGSTKDIGEILKSFDFNQMNVKDSSRDDHLNIGLAPSFGTLDRESIKNVDEKLKVMIVGTTKLIAKMPPHKRSWDNIVSVLMQNPLIEPLDDGISRADKLIKEGVHFFKFDGAPELAVVREVHNWFVALIADEDVLNSTKIDIDVMGSIVAQTGATVVSLETLIYKQESHSKTLVDIGVLRYPDPDHPYFKVYRIKLTAWSQSTRVAFIQGDENGITGEYNVRRFRPRASVIAEMREKVTKKAAKEAESLFD</sequence>
<organism evidence="1 2">
    <name type="scientific">Sparassis crispa</name>
    <dbReference type="NCBI Taxonomy" id="139825"/>
    <lineage>
        <taxon>Eukaryota</taxon>
        <taxon>Fungi</taxon>
        <taxon>Dikarya</taxon>
        <taxon>Basidiomycota</taxon>
        <taxon>Agaricomycotina</taxon>
        <taxon>Agaricomycetes</taxon>
        <taxon>Polyporales</taxon>
        <taxon>Sparassidaceae</taxon>
        <taxon>Sparassis</taxon>
    </lineage>
</organism>